<name>A0A8J2KUV9_9HEXA</name>
<dbReference type="InterPro" id="IPR004245">
    <property type="entry name" value="DUF229"/>
</dbReference>
<dbReference type="Proteomes" id="UP000708208">
    <property type="component" value="Unassembled WGS sequence"/>
</dbReference>
<organism evidence="1 2">
    <name type="scientific">Allacma fusca</name>
    <dbReference type="NCBI Taxonomy" id="39272"/>
    <lineage>
        <taxon>Eukaryota</taxon>
        <taxon>Metazoa</taxon>
        <taxon>Ecdysozoa</taxon>
        <taxon>Arthropoda</taxon>
        <taxon>Hexapoda</taxon>
        <taxon>Collembola</taxon>
        <taxon>Symphypleona</taxon>
        <taxon>Sminthuridae</taxon>
        <taxon>Allacma</taxon>
    </lineage>
</organism>
<feature type="non-terminal residue" evidence="1">
    <location>
        <position position="37"/>
    </location>
</feature>
<gene>
    <name evidence="1" type="ORF">AFUS01_LOCUS20665</name>
</gene>
<accession>A0A8J2KUV9</accession>
<dbReference type="OrthoDB" id="413313at2759"/>
<evidence type="ECO:0000313" key="2">
    <source>
        <dbReference type="Proteomes" id="UP000708208"/>
    </source>
</evidence>
<evidence type="ECO:0000313" key="1">
    <source>
        <dbReference type="EMBL" id="CAG7732131.1"/>
    </source>
</evidence>
<sequence length="37" mass="3998">MPLTHDYIKKNLSAYGLSGYTKVGDNTFPNIVPALTG</sequence>
<reference evidence="1" key="1">
    <citation type="submission" date="2021-06" db="EMBL/GenBank/DDBJ databases">
        <authorList>
            <person name="Hodson N. C."/>
            <person name="Mongue J. A."/>
            <person name="Jaron S. K."/>
        </authorList>
    </citation>
    <scope>NUCLEOTIDE SEQUENCE</scope>
</reference>
<proteinExistence type="predicted"/>
<keyword evidence="2" id="KW-1185">Reference proteome</keyword>
<protein>
    <submittedName>
        <fullName evidence="1">Uncharacterized protein</fullName>
    </submittedName>
</protein>
<dbReference type="Pfam" id="PF02995">
    <property type="entry name" value="DUF229"/>
    <property type="match status" value="1"/>
</dbReference>
<dbReference type="EMBL" id="CAJVCH010225486">
    <property type="protein sequence ID" value="CAG7732131.1"/>
    <property type="molecule type" value="Genomic_DNA"/>
</dbReference>
<dbReference type="AlphaFoldDB" id="A0A8J2KUV9"/>
<comment type="caution">
    <text evidence="1">The sequence shown here is derived from an EMBL/GenBank/DDBJ whole genome shotgun (WGS) entry which is preliminary data.</text>
</comment>